<proteinExistence type="predicted"/>
<dbReference type="KEGG" id="tped:TPE_0691"/>
<accession>S5ZKV1</accession>
<dbReference type="HOGENOM" id="CLU_3334267_0_0_12"/>
<dbReference type="Proteomes" id="UP000015620">
    <property type="component" value="Chromosome"/>
</dbReference>
<keyword evidence="2" id="KW-1185">Reference proteome</keyword>
<sequence length="38" mass="4513">MSAELFLQRISLKQVEIFIIMQKNLKNFRTDIPISAEF</sequence>
<dbReference type="PATRIC" id="fig|1291379.3.peg.688"/>
<gene>
    <name evidence="1" type="ORF">TPE_0691</name>
</gene>
<dbReference type="AlphaFoldDB" id="S5ZKV1"/>
<name>S5ZKV1_9SPIR</name>
<evidence type="ECO:0000313" key="1">
    <source>
        <dbReference type="EMBL" id="AGT43187.1"/>
    </source>
</evidence>
<evidence type="ECO:0000313" key="2">
    <source>
        <dbReference type="Proteomes" id="UP000015620"/>
    </source>
</evidence>
<organism evidence="1 2">
    <name type="scientific">Treponema pedis str. T A4</name>
    <dbReference type="NCBI Taxonomy" id="1291379"/>
    <lineage>
        <taxon>Bacteria</taxon>
        <taxon>Pseudomonadati</taxon>
        <taxon>Spirochaetota</taxon>
        <taxon>Spirochaetia</taxon>
        <taxon>Spirochaetales</taxon>
        <taxon>Treponemataceae</taxon>
        <taxon>Treponema</taxon>
    </lineage>
</organism>
<reference evidence="1 2" key="1">
    <citation type="journal article" date="2013" name="PLoS ONE">
        <title>Genome-Wide Relatedness of Treponema pedis, from Gingiva and Necrotic Skin Lesions of Pigs, with the Human Oral Pathogen Treponema denticola.</title>
        <authorList>
            <person name="Svartstrom O."/>
            <person name="Mushtaq M."/>
            <person name="Pringle M."/>
            <person name="Segerman B."/>
        </authorList>
    </citation>
    <scope>NUCLEOTIDE SEQUENCE [LARGE SCALE GENOMIC DNA]</scope>
    <source>
        <strain evidence="1">T A4</strain>
    </source>
</reference>
<dbReference type="EMBL" id="CP004120">
    <property type="protein sequence ID" value="AGT43187.1"/>
    <property type="molecule type" value="Genomic_DNA"/>
</dbReference>
<protein>
    <submittedName>
        <fullName evidence="1">Uncharacterized protein</fullName>
    </submittedName>
</protein>